<reference evidence="10" key="1">
    <citation type="journal article" date="2019" name="Int. J. Syst. Evol. Microbiol.">
        <title>The Global Catalogue of Microorganisms (GCM) 10K type strain sequencing project: providing services to taxonomists for standard genome sequencing and annotation.</title>
        <authorList>
            <consortium name="The Broad Institute Genomics Platform"/>
            <consortium name="The Broad Institute Genome Sequencing Center for Infectious Disease"/>
            <person name="Wu L."/>
            <person name="Ma J."/>
        </authorList>
    </citation>
    <scope>NUCLEOTIDE SEQUENCE [LARGE SCALE GENOMIC DNA]</scope>
    <source>
        <strain evidence="10">JCM 18715</strain>
    </source>
</reference>
<dbReference type="Pfam" id="PF09335">
    <property type="entry name" value="VTT_dom"/>
    <property type="match status" value="1"/>
</dbReference>
<keyword evidence="4 7" id="KW-0812">Transmembrane</keyword>
<evidence type="ECO:0000256" key="5">
    <source>
        <dbReference type="ARBA" id="ARBA00022989"/>
    </source>
</evidence>
<dbReference type="EMBL" id="BAABLD010000002">
    <property type="protein sequence ID" value="GAA5158750.1"/>
    <property type="molecule type" value="Genomic_DNA"/>
</dbReference>
<gene>
    <name evidence="9" type="ORF">GCM10025770_03740</name>
</gene>
<name>A0ABP9Q8T8_9RHOO</name>
<keyword evidence="5 7" id="KW-1133">Transmembrane helix</keyword>
<comment type="caution">
    <text evidence="7">Lacks conserved residue(s) required for the propagation of feature annotation.</text>
</comment>
<evidence type="ECO:0000256" key="2">
    <source>
        <dbReference type="ARBA" id="ARBA00010792"/>
    </source>
</evidence>
<evidence type="ECO:0000313" key="10">
    <source>
        <dbReference type="Proteomes" id="UP001500547"/>
    </source>
</evidence>
<dbReference type="NCBIfam" id="NF008102">
    <property type="entry name" value="PRK10847.1"/>
    <property type="match status" value="1"/>
</dbReference>
<protein>
    <submittedName>
        <fullName evidence="9">DedA family protein</fullName>
    </submittedName>
</protein>
<feature type="transmembrane region" description="Helical" evidence="7">
    <location>
        <begin position="27"/>
        <end position="50"/>
    </location>
</feature>
<keyword evidence="6 7" id="KW-0472">Membrane</keyword>
<evidence type="ECO:0000256" key="4">
    <source>
        <dbReference type="ARBA" id="ARBA00022692"/>
    </source>
</evidence>
<dbReference type="PANTHER" id="PTHR30353:SF0">
    <property type="entry name" value="TRANSMEMBRANE PROTEIN"/>
    <property type="match status" value="1"/>
</dbReference>
<evidence type="ECO:0000256" key="3">
    <source>
        <dbReference type="ARBA" id="ARBA00022475"/>
    </source>
</evidence>
<feature type="domain" description="VTT" evidence="8">
    <location>
        <begin position="49"/>
        <end position="174"/>
    </location>
</feature>
<proteinExistence type="inferred from homology"/>
<keyword evidence="3 7" id="KW-1003">Cell membrane</keyword>
<feature type="transmembrane region" description="Helical" evidence="7">
    <location>
        <begin position="188"/>
        <end position="206"/>
    </location>
</feature>
<comment type="caution">
    <text evidence="9">The sequence shown here is derived from an EMBL/GenBank/DDBJ whole genome shotgun (WGS) entry which is preliminary data.</text>
</comment>
<comment type="subcellular location">
    <subcellularLocation>
        <location evidence="1 7">Cell membrane</location>
        <topology evidence="1 7">Multi-pass membrane protein</topology>
    </subcellularLocation>
</comment>
<feature type="transmembrane region" description="Helical" evidence="7">
    <location>
        <begin position="159"/>
        <end position="182"/>
    </location>
</feature>
<evidence type="ECO:0000313" key="9">
    <source>
        <dbReference type="EMBL" id="GAA5158750.1"/>
    </source>
</evidence>
<evidence type="ECO:0000259" key="8">
    <source>
        <dbReference type="Pfam" id="PF09335"/>
    </source>
</evidence>
<dbReference type="PANTHER" id="PTHR30353">
    <property type="entry name" value="INNER MEMBRANE PROTEIN DEDA-RELATED"/>
    <property type="match status" value="1"/>
</dbReference>
<comment type="similarity">
    <text evidence="2 7">Belongs to the DedA family.</text>
</comment>
<dbReference type="InterPro" id="IPR032818">
    <property type="entry name" value="DedA-like"/>
</dbReference>
<dbReference type="InterPro" id="IPR032816">
    <property type="entry name" value="VTT_dom"/>
</dbReference>
<evidence type="ECO:0000256" key="7">
    <source>
        <dbReference type="RuleBase" id="RU367016"/>
    </source>
</evidence>
<sequence length="213" mass="23868">MDILLQFVDIILHLDKHLAVLAANYGAWIYLILFLIIFCETGLVVCPFLPGDSLLFVAGGLAATGNMNVHLLVLLLFVAAVSGDNLNYWVGRFMGPRVFRWEQSRFFNRAAFDKTHAYFEQHGGKTIIIARFLPLLRTFAPFVAGVSNWEYRRFLPLDILGGALWIGSLTYAGYFFANIPIIKSNLSLFILGIIGVSLLPVIVTWWKARKSAA</sequence>
<dbReference type="InterPro" id="IPR058127">
    <property type="entry name" value="DedA"/>
</dbReference>
<organism evidence="9 10">
    <name type="scientific">Viridibacterium curvum</name>
    <dbReference type="NCBI Taxonomy" id="1101404"/>
    <lineage>
        <taxon>Bacteria</taxon>
        <taxon>Pseudomonadati</taxon>
        <taxon>Pseudomonadota</taxon>
        <taxon>Betaproteobacteria</taxon>
        <taxon>Rhodocyclales</taxon>
        <taxon>Rhodocyclaceae</taxon>
        <taxon>Viridibacterium</taxon>
    </lineage>
</organism>
<dbReference type="RefSeq" id="WP_345531131.1">
    <property type="nucleotide sequence ID" value="NZ_BAABLD010000002.1"/>
</dbReference>
<evidence type="ECO:0000256" key="1">
    <source>
        <dbReference type="ARBA" id="ARBA00004651"/>
    </source>
</evidence>
<evidence type="ECO:0000256" key="6">
    <source>
        <dbReference type="ARBA" id="ARBA00023136"/>
    </source>
</evidence>
<dbReference type="Proteomes" id="UP001500547">
    <property type="component" value="Unassembled WGS sequence"/>
</dbReference>
<keyword evidence="10" id="KW-1185">Reference proteome</keyword>
<accession>A0ABP9Q8T8</accession>